<accession>A0ABP0I7W4</accession>
<feature type="non-terminal residue" evidence="2">
    <location>
        <position position="1"/>
    </location>
</feature>
<proteinExistence type="predicted"/>
<evidence type="ECO:0000313" key="3">
    <source>
        <dbReference type="Proteomes" id="UP001642464"/>
    </source>
</evidence>
<dbReference type="EMBL" id="CAXAMM010003113">
    <property type="protein sequence ID" value="CAK8998654.1"/>
    <property type="molecule type" value="Genomic_DNA"/>
</dbReference>
<feature type="transmembrane region" description="Helical" evidence="1">
    <location>
        <begin position="27"/>
        <end position="52"/>
    </location>
</feature>
<keyword evidence="1" id="KW-0472">Membrane</keyword>
<dbReference type="Proteomes" id="UP001642464">
    <property type="component" value="Unassembled WGS sequence"/>
</dbReference>
<evidence type="ECO:0000313" key="2">
    <source>
        <dbReference type="EMBL" id="CAK8998654.1"/>
    </source>
</evidence>
<comment type="caution">
    <text evidence="2">The sequence shown here is derived from an EMBL/GenBank/DDBJ whole genome shotgun (WGS) entry which is preliminary data.</text>
</comment>
<keyword evidence="1" id="KW-0812">Transmembrane</keyword>
<name>A0ABP0I7W4_9DINO</name>
<organism evidence="2 3">
    <name type="scientific">Durusdinium trenchii</name>
    <dbReference type="NCBI Taxonomy" id="1381693"/>
    <lineage>
        <taxon>Eukaryota</taxon>
        <taxon>Sar</taxon>
        <taxon>Alveolata</taxon>
        <taxon>Dinophyceae</taxon>
        <taxon>Suessiales</taxon>
        <taxon>Symbiodiniaceae</taxon>
        <taxon>Durusdinium</taxon>
    </lineage>
</organism>
<feature type="non-terminal residue" evidence="2">
    <location>
        <position position="62"/>
    </location>
</feature>
<reference evidence="2 3" key="1">
    <citation type="submission" date="2024-02" db="EMBL/GenBank/DDBJ databases">
        <authorList>
            <person name="Chen Y."/>
            <person name="Shah S."/>
            <person name="Dougan E. K."/>
            <person name="Thang M."/>
            <person name="Chan C."/>
        </authorList>
    </citation>
    <scope>NUCLEOTIDE SEQUENCE [LARGE SCALE GENOMIC DNA]</scope>
</reference>
<sequence>AYQKVDDYIHVGQGRGDYNWERQSYPWWRWCLWIAGMIFLISLLFVAVRYLWGHWYHDPIIP</sequence>
<gene>
    <name evidence="2" type="ORF">SCF082_LOCUS5727</name>
</gene>
<keyword evidence="1" id="KW-1133">Transmembrane helix</keyword>
<keyword evidence="3" id="KW-1185">Reference proteome</keyword>
<evidence type="ECO:0000256" key="1">
    <source>
        <dbReference type="SAM" id="Phobius"/>
    </source>
</evidence>
<protein>
    <submittedName>
        <fullName evidence="2">Uncharacterized protein</fullName>
    </submittedName>
</protein>